<keyword evidence="3" id="KW-0732">Signal</keyword>
<proteinExistence type="inferred from homology"/>
<dbReference type="Gene3D" id="3.40.50.1820">
    <property type="entry name" value="alpha/beta hydrolase"/>
    <property type="match status" value="1"/>
</dbReference>
<dbReference type="InterPro" id="IPR049492">
    <property type="entry name" value="BD-FAE-like_dom"/>
</dbReference>
<dbReference type="SUPFAM" id="SSF53474">
    <property type="entry name" value="alpha/beta-Hydrolases"/>
    <property type="match status" value="1"/>
</dbReference>
<evidence type="ECO:0000256" key="2">
    <source>
        <dbReference type="ARBA" id="ARBA00022801"/>
    </source>
</evidence>
<dbReference type="PANTHER" id="PTHR48081">
    <property type="entry name" value="AB HYDROLASE SUPERFAMILY PROTEIN C4A8.06C"/>
    <property type="match status" value="1"/>
</dbReference>
<dbReference type="RefSeq" id="WP_339096574.1">
    <property type="nucleotide sequence ID" value="NZ_CP149782.1"/>
</dbReference>
<feature type="domain" description="BD-FAE-like" evidence="4">
    <location>
        <begin position="61"/>
        <end position="156"/>
    </location>
</feature>
<evidence type="ECO:0000259" key="4">
    <source>
        <dbReference type="Pfam" id="PF20434"/>
    </source>
</evidence>
<organism evidence="5">
    <name type="scientific">Deinococcus sp. VB142</name>
    <dbReference type="NCBI Taxonomy" id="3112952"/>
    <lineage>
        <taxon>Bacteria</taxon>
        <taxon>Thermotogati</taxon>
        <taxon>Deinococcota</taxon>
        <taxon>Deinococci</taxon>
        <taxon>Deinococcales</taxon>
        <taxon>Deinococcaceae</taxon>
        <taxon>Deinococcus</taxon>
    </lineage>
</organism>
<feature type="chain" id="PRO_5043458938" evidence="3">
    <location>
        <begin position="27"/>
        <end position="308"/>
    </location>
</feature>
<dbReference type="GO" id="GO:0016787">
    <property type="term" value="F:hydrolase activity"/>
    <property type="evidence" value="ECO:0007669"/>
    <property type="project" value="UniProtKB-KW"/>
</dbReference>
<feature type="signal peptide" evidence="3">
    <location>
        <begin position="1"/>
        <end position="26"/>
    </location>
</feature>
<keyword evidence="2 5" id="KW-0378">Hydrolase</keyword>
<dbReference type="InterPro" id="IPR029058">
    <property type="entry name" value="AB_hydrolase_fold"/>
</dbReference>
<gene>
    <name evidence="5" type="ORF">WDJ50_04285</name>
</gene>
<dbReference type="Pfam" id="PF20434">
    <property type="entry name" value="BD-FAE"/>
    <property type="match status" value="1"/>
</dbReference>
<dbReference type="PROSITE" id="PS01173">
    <property type="entry name" value="LIPASE_GDXG_HIS"/>
    <property type="match status" value="1"/>
</dbReference>
<dbReference type="AlphaFoldDB" id="A0AAU6Q576"/>
<reference evidence="5" key="1">
    <citation type="submission" date="2024-03" db="EMBL/GenBank/DDBJ databases">
        <title>Deinococcus weizhi sp. nov., isolated from human skin.</title>
        <authorList>
            <person name="Wei Z."/>
            <person name="Tian F."/>
            <person name="Yang C."/>
            <person name="Xin L.T."/>
            <person name="Wen Z.J."/>
            <person name="Lan K.C."/>
            <person name="Yu L."/>
            <person name="Zhe W."/>
            <person name="Dan F.D."/>
            <person name="Jun W."/>
            <person name="Rui Z."/>
            <person name="Yong X.J."/>
            <person name="Ting Y."/>
            <person name="Wei X."/>
            <person name="Xu Z.G."/>
            <person name="Xin Z."/>
            <person name="Dong F.G."/>
            <person name="Ni X.M."/>
            <person name="Zheng M.G."/>
            <person name="Chun Y."/>
            <person name="Qian W.X."/>
        </authorList>
    </citation>
    <scope>NUCLEOTIDE SEQUENCE</scope>
    <source>
        <strain evidence="5">VB142</strain>
    </source>
</reference>
<name>A0AAU6Q576_9DEIO</name>
<accession>A0AAU6Q576</accession>
<evidence type="ECO:0000256" key="3">
    <source>
        <dbReference type="SAM" id="SignalP"/>
    </source>
</evidence>
<protein>
    <submittedName>
        <fullName evidence="5">Alpha/beta hydrolase</fullName>
    </submittedName>
</protein>
<comment type="similarity">
    <text evidence="1">Belongs to the 'GDXG' lipolytic enzyme family.</text>
</comment>
<dbReference type="InterPro" id="IPR002168">
    <property type="entry name" value="Lipase_GDXG_HIS_AS"/>
</dbReference>
<evidence type="ECO:0000313" key="5">
    <source>
        <dbReference type="EMBL" id="WYF45352.1"/>
    </source>
</evidence>
<dbReference type="PANTHER" id="PTHR48081:SF9">
    <property type="entry name" value="CARBOXYLESTERASE"/>
    <property type="match status" value="1"/>
</dbReference>
<evidence type="ECO:0000256" key="1">
    <source>
        <dbReference type="ARBA" id="ARBA00010515"/>
    </source>
</evidence>
<dbReference type="InterPro" id="IPR050300">
    <property type="entry name" value="GDXG_lipolytic_enzyme"/>
</dbReference>
<sequence>MPASFSLWRAAWLLAGAAALTLTLSACSGANVQNAVNATNPVRGLRVSLDQSYGPDPRNRLDVYAPPQAQRAPTILFIHGGSWEGGDKSGHAFVGESLARAGYVVGVMNYRLAPRHRYPAYVQDAAAALKWLRDHAREWGGDPRNLFVAGHSAGGFNAVEVVDNARWLAEVGVPVGSVRGVIGIAGPYSYDFRNFSSKVAFPEGSDPADIMPDRHVRHDAPPHLLLVAQNDTTVHPQNALNMEAALRKAGIPVQRVVLPRLNHVTIIGAVARNLTWLGGTRAEIIRFVEANRLKSMVRAVLGGFEAKI</sequence>
<dbReference type="EMBL" id="CP149782">
    <property type="protein sequence ID" value="WYF45352.1"/>
    <property type="molecule type" value="Genomic_DNA"/>
</dbReference>